<comment type="subcellular location">
    <subcellularLocation>
        <location evidence="1">Cytoplasm</location>
    </subcellularLocation>
</comment>
<feature type="compositionally biased region" description="Polar residues" evidence="5">
    <location>
        <begin position="21"/>
        <end position="33"/>
    </location>
</feature>
<organism evidence="6 7">
    <name type="scientific">Aspergillus oryzae</name>
    <name type="common">Yellow koji mold</name>
    <dbReference type="NCBI Taxonomy" id="5062"/>
    <lineage>
        <taxon>Eukaryota</taxon>
        <taxon>Fungi</taxon>
        <taxon>Dikarya</taxon>
        <taxon>Ascomycota</taxon>
        <taxon>Pezizomycotina</taxon>
        <taxon>Eurotiomycetes</taxon>
        <taxon>Eurotiomycetidae</taxon>
        <taxon>Eurotiales</taxon>
        <taxon>Aspergillaceae</taxon>
        <taxon>Aspergillus</taxon>
        <taxon>Aspergillus subgen. Circumdati</taxon>
    </lineage>
</organism>
<reference evidence="6" key="1">
    <citation type="submission" date="2023-04" db="EMBL/GenBank/DDBJ databases">
        <title>Aspergillus oryzae NBRC 4228.</title>
        <authorList>
            <person name="Ichikawa N."/>
            <person name="Sato H."/>
            <person name="Tonouchi N."/>
        </authorList>
    </citation>
    <scope>NUCLEOTIDE SEQUENCE</scope>
    <source>
        <strain evidence="6">NBRC 4228</strain>
    </source>
</reference>
<dbReference type="InterPro" id="IPR002778">
    <property type="entry name" value="Signal_recog_particle_SRP19"/>
</dbReference>
<dbReference type="SUPFAM" id="SSF69695">
    <property type="entry name" value="SRP19"/>
    <property type="match status" value="1"/>
</dbReference>
<feature type="region of interest" description="Disordered" evidence="5">
    <location>
        <begin position="1"/>
        <end position="58"/>
    </location>
</feature>
<proteinExistence type="predicted"/>
<dbReference type="InterPro" id="IPR036521">
    <property type="entry name" value="SRP19-like_sf"/>
</dbReference>
<gene>
    <name evidence="6" type="ORF">Aory04_000578300</name>
</gene>
<evidence type="ECO:0000256" key="1">
    <source>
        <dbReference type="ARBA" id="ARBA00004496"/>
    </source>
</evidence>
<evidence type="ECO:0000256" key="4">
    <source>
        <dbReference type="ARBA" id="ARBA00023274"/>
    </source>
</evidence>
<dbReference type="AlphaFoldDB" id="A0AAN4YIP1"/>
<dbReference type="FunFam" id="3.30.56.30:FF:000003">
    <property type="entry name" value="Signal recognition particle SEC65 subunit"/>
    <property type="match status" value="1"/>
</dbReference>
<dbReference type="EMBL" id="BSYA01000058">
    <property type="protein sequence ID" value="GMG29532.1"/>
    <property type="molecule type" value="Genomic_DNA"/>
</dbReference>
<accession>A0AAN4YIP1</accession>
<name>A0AAN4YIP1_ASPOZ</name>
<feature type="compositionally biased region" description="Basic residues" evidence="5">
    <location>
        <begin position="229"/>
        <end position="239"/>
    </location>
</feature>
<dbReference type="PANTHER" id="PTHR17453">
    <property type="entry name" value="SIGNAL RECOGNITION PARTICLE 19 KD PROTEIN"/>
    <property type="match status" value="1"/>
</dbReference>
<comment type="caution">
    <text evidence="6">The sequence shown here is derived from an EMBL/GenBank/DDBJ whole genome shotgun (WGS) entry which is preliminary data.</text>
</comment>
<evidence type="ECO:0000256" key="3">
    <source>
        <dbReference type="ARBA" id="ARBA00023135"/>
    </source>
</evidence>
<dbReference type="GO" id="GO:0008312">
    <property type="term" value="F:7S RNA binding"/>
    <property type="evidence" value="ECO:0007669"/>
    <property type="project" value="InterPro"/>
</dbReference>
<feature type="compositionally biased region" description="Acidic residues" evidence="5">
    <location>
        <begin position="9"/>
        <end position="19"/>
    </location>
</feature>
<keyword evidence="3" id="KW-0733">Signal recognition particle</keyword>
<sequence length="239" mass="25710">MSRHAQVEEVYDSDPDEVFPSDSTPSNFTNESLLSAAGISPQGASSIPMRPAPEPRREIPKHYQCLYPVYFDKSRTRAEGRKVGAELAVENPLARDIVDAAQMLGLQVGFEPEKLHPKDWANPGRVRVLLKDEDGKLANPQIKNSAGLPMPEKLPPAPPAPRGWKIGTILPIHSPAYSGGGVSDNPLKDAMAEMQNMQGMPGMPQIPGMPGLAAMMGGEPSGGSGEKEKKKKDKKKGKA</sequence>
<evidence type="ECO:0000313" key="7">
    <source>
        <dbReference type="Proteomes" id="UP001165205"/>
    </source>
</evidence>
<keyword evidence="4" id="KW-0687">Ribonucleoprotein</keyword>
<evidence type="ECO:0000256" key="2">
    <source>
        <dbReference type="ARBA" id="ARBA00022490"/>
    </source>
</evidence>
<dbReference type="GO" id="GO:0006617">
    <property type="term" value="P:SRP-dependent cotranslational protein targeting to membrane, signal sequence recognition"/>
    <property type="evidence" value="ECO:0007669"/>
    <property type="project" value="TreeGrafter"/>
</dbReference>
<evidence type="ECO:0000313" key="6">
    <source>
        <dbReference type="EMBL" id="GMG29532.1"/>
    </source>
</evidence>
<dbReference type="GO" id="GO:0005786">
    <property type="term" value="C:signal recognition particle, endoplasmic reticulum targeting"/>
    <property type="evidence" value="ECO:0007669"/>
    <property type="project" value="UniProtKB-KW"/>
</dbReference>
<dbReference type="Proteomes" id="UP001165205">
    <property type="component" value="Unassembled WGS sequence"/>
</dbReference>
<feature type="compositionally biased region" description="Low complexity" evidence="5">
    <location>
        <begin position="198"/>
        <end position="218"/>
    </location>
</feature>
<dbReference type="Gene3D" id="3.30.56.30">
    <property type="entry name" value="Signal recognition particle, SRP19-like subunit"/>
    <property type="match status" value="1"/>
</dbReference>
<dbReference type="Pfam" id="PF01922">
    <property type="entry name" value="SRP19"/>
    <property type="match status" value="1"/>
</dbReference>
<protein>
    <submittedName>
        <fullName evidence="6">Unnamed protein product</fullName>
    </submittedName>
</protein>
<keyword evidence="2" id="KW-0963">Cytoplasm</keyword>
<feature type="region of interest" description="Disordered" evidence="5">
    <location>
        <begin position="198"/>
        <end position="239"/>
    </location>
</feature>
<dbReference type="PANTHER" id="PTHR17453:SF0">
    <property type="entry name" value="SIGNAL RECOGNITION PARTICLE 19 KDA PROTEIN"/>
    <property type="match status" value="1"/>
</dbReference>
<evidence type="ECO:0000256" key="5">
    <source>
        <dbReference type="SAM" id="MobiDB-lite"/>
    </source>
</evidence>